<proteinExistence type="predicted"/>
<dbReference type="Pfam" id="PF06456">
    <property type="entry name" value="Arfaptin"/>
    <property type="match status" value="1"/>
</dbReference>
<feature type="region of interest" description="Disordered" evidence="1">
    <location>
        <begin position="300"/>
        <end position="334"/>
    </location>
</feature>
<dbReference type="OrthoDB" id="2126778at2759"/>
<sequence>MSRSGLAEAEPGLDAQFAQFFARMRENVATNADPQKIESLYRTFRQSIREKLANDIDTVSTVKQPDVDSALLEIYTLREAYTTLNRLAKAHSDAMKTVNATEAELAKFFQDRATFYPPQTRLTENLRILADHYTQSTVDRQPLISSLESFSEHADTFLNKGIEDTWESAKKQENSRLEYEGFVAKYQGYQARAAKWNRPTPRPFPHTEAEASQIQDSKEPVNHSLYQCVQSKRKYVQLSKDILEKKKLLEWATQSALSDQVNKLIVNRSKVLTKIGTYYGNGRLQPSTAPALNAGEWVDESPMQSNRSSLAAQSPLGYTSSSHTYSPPSISNENFIVNTNRRESEDSDNGESNVENIPTIYQQRQYSSWK</sequence>
<evidence type="ECO:0000313" key="3">
    <source>
        <dbReference type="EMBL" id="TPX33083.1"/>
    </source>
</evidence>
<organism evidence="3 4">
    <name type="scientific">Synchytrium microbalum</name>
    <dbReference type="NCBI Taxonomy" id="1806994"/>
    <lineage>
        <taxon>Eukaryota</taxon>
        <taxon>Fungi</taxon>
        <taxon>Fungi incertae sedis</taxon>
        <taxon>Chytridiomycota</taxon>
        <taxon>Chytridiomycota incertae sedis</taxon>
        <taxon>Chytridiomycetes</taxon>
        <taxon>Synchytriales</taxon>
        <taxon>Synchytriaceae</taxon>
        <taxon>Synchytrium</taxon>
    </lineage>
</organism>
<feature type="compositionally biased region" description="Low complexity" evidence="1">
    <location>
        <begin position="318"/>
        <end position="331"/>
    </location>
</feature>
<evidence type="ECO:0000256" key="1">
    <source>
        <dbReference type="SAM" id="MobiDB-lite"/>
    </source>
</evidence>
<dbReference type="GeneID" id="42005146"/>
<feature type="domain" description="AH" evidence="2">
    <location>
        <begin position="62"/>
        <end position="264"/>
    </location>
</feature>
<keyword evidence="4" id="KW-1185">Reference proteome</keyword>
<dbReference type="Proteomes" id="UP000319731">
    <property type="component" value="Unassembled WGS sequence"/>
</dbReference>
<dbReference type="PANTHER" id="PTHR12141:SF5">
    <property type="entry name" value="ARFAPTIN"/>
    <property type="match status" value="1"/>
</dbReference>
<dbReference type="AlphaFoldDB" id="A0A507C6A9"/>
<dbReference type="PANTHER" id="PTHR12141">
    <property type="entry name" value="ARFAPTIN-RELATED"/>
    <property type="match status" value="1"/>
</dbReference>
<dbReference type="SMART" id="SM01015">
    <property type="entry name" value="Arfaptin"/>
    <property type="match status" value="1"/>
</dbReference>
<dbReference type="GO" id="GO:0019904">
    <property type="term" value="F:protein domain specific binding"/>
    <property type="evidence" value="ECO:0007669"/>
    <property type="project" value="InterPro"/>
</dbReference>
<reference evidence="3 4" key="1">
    <citation type="journal article" date="2019" name="Sci. Rep.">
        <title>Comparative genomics of chytrid fungi reveal insights into the obligate biotrophic and pathogenic lifestyle of Synchytrium endobioticum.</title>
        <authorList>
            <person name="van de Vossenberg B.T.L.H."/>
            <person name="Warris S."/>
            <person name="Nguyen H.D.T."/>
            <person name="van Gent-Pelzer M.P.E."/>
            <person name="Joly D.L."/>
            <person name="van de Geest H.C."/>
            <person name="Bonants P.J.M."/>
            <person name="Smith D.S."/>
            <person name="Levesque C.A."/>
            <person name="van der Lee T.A.J."/>
        </authorList>
    </citation>
    <scope>NUCLEOTIDE SEQUENCE [LARGE SCALE GENOMIC DNA]</scope>
    <source>
        <strain evidence="3 4">JEL517</strain>
    </source>
</reference>
<gene>
    <name evidence="3" type="ORF">SmJEL517_g03921</name>
</gene>
<comment type="caution">
    <text evidence="3">The sequence shown here is derived from an EMBL/GenBank/DDBJ whole genome shotgun (WGS) entry which is preliminary data.</text>
</comment>
<dbReference type="InterPro" id="IPR030798">
    <property type="entry name" value="Arfaptin_fam"/>
</dbReference>
<dbReference type="GO" id="GO:0032588">
    <property type="term" value="C:trans-Golgi network membrane"/>
    <property type="evidence" value="ECO:0007669"/>
    <property type="project" value="TreeGrafter"/>
</dbReference>
<evidence type="ECO:0000313" key="4">
    <source>
        <dbReference type="Proteomes" id="UP000319731"/>
    </source>
</evidence>
<dbReference type="GO" id="GO:0005543">
    <property type="term" value="F:phospholipid binding"/>
    <property type="evidence" value="ECO:0007669"/>
    <property type="project" value="TreeGrafter"/>
</dbReference>
<name>A0A507C6A9_9FUNG</name>
<dbReference type="SUPFAM" id="SSF103657">
    <property type="entry name" value="BAR/IMD domain-like"/>
    <property type="match status" value="1"/>
</dbReference>
<dbReference type="Gene3D" id="1.20.1270.60">
    <property type="entry name" value="Arfaptin homology (AH) domain/BAR domain"/>
    <property type="match status" value="1"/>
</dbReference>
<dbReference type="EMBL" id="QEAO01000023">
    <property type="protein sequence ID" value="TPX33083.1"/>
    <property type="molecule type" value="Genomic_DNA"/>
</dbReference>
<dbReference type="RefSeq" id="XP_031024155.1">
    <property type="nucleotide sequence ID" value="XM_031169849.1"/>
</dbReference>
<dbReference type="STRING" id="1806994.A0A507C6A9"/>
<dbReference type="InterPro" id="IPR010504">
    <property type="entry name" value="AH_dom"/>
</dbReference>
<evidence type="ECO:0000259" key="2">
    <source>
        <dbReference type="PROSITE" id="PS50870"/>
    </source>
</evidence>
<dbReference type="InterPro" id="IPR027267">
    <property type="entry name" value="AH/BAR_dom_sf"/>
</dbReference>
<accession>A0A507C6A9</accession>
<dbReference type="PROSITE" id="PS50870">
    <property type="entry name" value="AH"/>
    <property type="match status" value="1"/>
</dbReference>
<protein>
    <recommendedName>
        <fullName evidence="2">AH domain-containing protein</fullName>
    </recommendedName>
</protein>
<feature type="compositionally biased region" description="Polar residues" evidence="1">
    <location>
        <begin position="302"/>
        <end position="312"/>
    </location>
</feature>